<accession>A0ABT9YXJ4</accession>
<comment type="caution">
    <text evidence="4">The sequence shown here is derived from an EMBL/GenBank/DDBJ whole genome shotgun (WGS) entry which is preliminary data.</text>
</comment>
<reference evidence="4 5" key="1">
    <citation type="submission" date="2023-07" db="EMBL/GenBank/DDBJ databases">
        <title>Genomic Encyclopedia of Type Strains, Phase IV (KMG-IV): sequencing the most valuable type-strain genomes for metagenomic binning, comparative biology and taxonomic classification.</title>
        <authorList>
            <person name="Goeker M."/>
        </authorList>
    </citation>
    <scope>NUCLEOTIDE SEQUENCE [LARGE SCALE GENOMIC DNA]</scope>
    <source>
        <strain evidence="4 5">DSM 17723</strain>
    </source>
</reference>
<name>A0ABT9YXJ4_9BACI</name>
<dbReference type="RefSeq" id="WP_174880295.1">
    <property type="nucleotide sequence ID" value="NZ_CADEPK010000140.1"/>
</dbReference>
<dbReference type="InterPro" id="IPR007730">
    <property type="entry name" value="SPOR-like_dom"/>
</dbReference>
<dbReference type="Gene3D" id="3.30.70.1070">
    <property type="entry name" value="Sporulation related repeat"/>
    <property type="match status" value="1"/>
</dbReference>
<feature type="transmembrane region" description="Helical" evidence="2">
    <location>
        <begin position="111"/>
        <end position="133"/>
    </location>
</feature>
<feature type="compositionally biased region" description="Basic and acidic residues" evidence="1">
    <location>
        <begin position="157"/>
        <end position="168"/>
    </location>
</feature>
<keyword evidence="2" id="KW-1133">Transmembrane helix</keyword>
<feature type="domain" description="SPOR" evidence="3">
    <location>
        <begin position="175"/>
        <end position="251"/>
    </location>
</feature>
<dbReference type="PROSITE" id="PS51724">
    <property type="entry name" value="SPOR"/>
    <property type="match status" value="1"/>
</dbReference>
<feature type="region of interest" description="Disordered" evidence="1">
    <location>
        <begin position="149"/>
        <end position="168"/>
    </location>
</feature>
<dbReference type="Proteomes" id="UP001232245">
    <property type="component" value="Unassembled WGS sequence"/>
</dbReference>
<sequence>MDKQTTNPIKVKINGKERPLSEAKKHEDEISISSWEEKLEAEKEIASAKQPIEKEEEFPWLLPDEDESVFQEDPKVVTPKKSKKVLSNQKVIPYQYSSSKKKKSDNQVKRLFIIPLFAISLGVLFGIIALNFLSNKDMPTAGTVNEVVPNSSSNTTVEDKDAKETTADDVKATSNASLSIYVVQGGIFSKKEAADTVANTIKSEGLASVVLETNGNFTVYAGLGKDKSETSSLADLYKQKSLPDIEFWGGKQLTLPIQTTESAEQWASSIQELASISALSAIGTSFGNDEITKIESDIKGIKANGDEEKKAIEAMNQSITHIKNKQGWQAQQKLLEAISFIKRGA</sequence>
<evidence type="ECO:0000313" key="5">
    <source>
        <dbReference type="Proteomes" id="UP001232245"/>
    </source>
</evidence>
<gene>
    <name evidence="4" type="ORF">J2S02_001037</name>
</gene>
<dbReference type="Pfam" id="PF05036">
    <property type="entry name" value="SPOR"/>
    <property type="match status" value="1"/>
</dbReference>
<keyword evidence="2" id="KW-0472">Membrane</keyword>
<dbReference type="InterPro" id="IPR036680">
    <property type="entry name" value="SPOR-like_sf"/>
</dbReference>
<evidence type="ECO:0000313" key="4">
    <source>
        <dbReference type="EMBL" id="MDQ0224708.1"/>
    </source>
</evidence>
<evidence type="ECO:0000259" key="3">
    <source>
        <dbReference type="PROSITE" id="PS51724"/>
    </source>
</evidence>
<feature type="region of interest" description="Disordered" evidence="1">
    <location>
        <begin position="1"/>
        <end position="27"/>
    </location>
</feature>
<dbReference type="SUPFAM" id="SSF110997">
    <property type="entry name" value="Sporulation related repeat"/>
    <property type="match status" value="1"/>
</dbReference>
<protein>
    <submittedName>
        <fullName evidence="4">Stage II sporulation protein B</fullName>
    </submittedName>
</protein>
<evidence type="ECO:0000256" key="2">
    <source>
        <dbReference type="SAM" id="Phobius"/>
    </source>
</evidence>
<evidence type="ECO:0000256" key="1">
    <source>
        <dbReference type="SAM" id="MobiDB-lite"/>
    </source>
</evidence>
<organism evidence="4 5">
    <name type="scientific">Metabacillus niabensis</name>
    <dbReference type="NCBI Taxonomy" id="324854"/>
    <lineage>
        <taxon>Bacteria</taxon>
        <taxon>Bacillati</taxon>
        <taxon>Bacillota</taxon>
        <taxon>Bacilli</taxon>
        <taxon>Bacillales</taxon>
        <taxon>Bacillaceae</taxon>
        <taxon>Metabacillus</taxon>
    </lineage>
</organism>
<dbReference type="EMBL" id="JAUSTZ010000002">
    <property type="protein sequence ID" value="MDQ0224708.1"/>
    <property type="molecule type" value="Genomic_DNA"/>
</dbReference>
<proteinExistence type="predicted"/>
<keyword evidence="2" id="KW-0812">Transmembrane</keyword>
<feature type="compositionally biased region" description="Basic and acidic residues" evidence="1">
    <location>
        <begin position="14"/>
        <end position="27"/>
    </location>
</feature>
<keyword evidence="5" id="KW-1185">Reference proteome</keyword>